<dbReference type="AlphaFoldDB" id="A0A382AVG0"/>
<reference evidence="1" key="1">
    <citation type="submission" date="2018-05" db="EMBL/GenBank/DDBJ databases">
        <authorList>
            <person name="Lanie J.A."/>
            <person name="Ng W.-L."/>
            <person name="Kazmierczak K.M."/>
            <person name="Andrzejewski T.M."/>
            <person name="Davidsen T.M."/>
            <person name="Wayne K.J."/>
            <person name="Tettelin H."/>
            <person name="Glass J.I."/>
            <person name="Rusch D."/>
            <person name="Podicherti R."/>
            <person name="Tsui H.-C.T."/>
            <person name="Winkler M.E."/>
        </authorList>
    </citation>
    <scope>NUCLEOTIDE SEQUENCE</scope>
</reference>
<protein>
    <submittedName>
        <fullName evidence="1">Uncharacterized protein</fullName>
    </submittedName>
</protein>
<name>A0A382AVG0_9ZZZZ</name>
<organism evidence="1">
    <name type="scientific">marine metagenome</name>
    <dbReference type="NCBI Taxonomy" id="408172"/>
    <lineage>
        <taxon>unclassified sequences</taxon>
        <taxon>metagenomes</taxon>
        <taxon>ecological metagenomes</taxon>
    </lineage>
</organism>
<evidence type="ECO:0000313" key="1">
    <source>
        <dbReference type="EMBL" id="SVB05291.1"/>
    </source>
</evidence>
<sequence>MICSFALLSPSEAATLCRHGPKAFGTYPAVLHNR</sequence>
<proteinExistence type="predicted"/>
<gene>
    <name evidence="1" type="ORF">METZ01_LOCUS158145</name>
</gene>
<dbReference type="EMBL" id="UINC01026938">
    <property type="protein sequence ID" value="SVB05291.1"/>
    <property type="molecule type" value="Genomic_DNA"/>
</dbReference>
<accession>A0A382AVG0</accession>